<evidence type="ECO:0000256" key="6">
    <source>
        <dbReference type="ARBA" id="ARBA00029447"/>
    </source>
</evidence>
<evidence type="ECO:0000256" key="1">
    <source>
        <dbReference type="ARBA" id="ARBA00004141"/>
    </source>
</evidence>
<dbReference type="SMART" id="SM00283">
    <property type="entry name" value="MA"/>
    <property type="match status" value="1"/>
</dbReference>
<dbReference type="GO" id="GO:0016020">
    <property type="term" value="C:membrane"/>
    <property type="evidence" value="ECO:0007669"/>
    <property type="project" value="UniProtKB-SubCell"/>
</dbReference>
<dbReference type="SUPFAM" id="SSF58104">
    <property type="entry name" value="Methyl-accepting chemotaxis protein (MCP) signaling domain"/>
    <property type="match status" value="1"/>
</dbReference>
<evidence type="ECO:0000259" key="8">
    <source>
        <dbReference type="PROSITE" id="PS50111"/>
    </source>
</evidence>
<dbReference type="AlphaFoldDB" id="A0A3B1B036"/>
<dbReference type="PANTHER" id="PTHR32089:SF112">
    <property type="entry name" value="LYSOZYME-LIKE PROTEIN-RELATED"/>
    <property type="match status" value="1"/>
</dbReference>
<dbReference type="GO" id="GO:0035438">
    <property type="term" value="F:cyclic-di-GMP binding"/>
    <property type="evidence" value="ECO:0007669"/>
    <property type="project" value="InterPro"/>
</dbReference>
<evidence type="ECO:0000259" key="9">
    <source>
        <dbReference type="PROSITE" id="PS50885"/>
    </source>
</evidence>
<dbReference type="Pfam" id="PF13675">
    <property type="entry name" value="PilJ"/>
    <property type="match status" value="1"/>
</dbReference>
<name>A0A3B1B036_9ZZZZ</name>
<dbReference type="CDD" id="cd11386">
    <property type="entry name" value="MCP_signal"/>
    <property type="match status" value="1"/>
</dbReference>
<feature type="transmembrane region" description="Helical" evidence="7">
    <location>
        <begin position="200"/>
        <end position="221"/>
    </location>
</feature>
<dbReference type="PROSITE" id="PS50885">
    <property type="entry name" value="HAMP"/>
    <property type="match status" value="1"/>
</dbReference>
<feature type="domain" description="Methyl-accepting transducer" evidence="8">
    <location>
        <begin position="276"/>
        <end position="512"/>
    </location>
</feature>
<dbReference type="SUPFAM" id="SSF141371">
    <property type="entry name" value="PilZ domain-like"/>
    <property type="match status" value="1"/>
</dbReference>
<dbReference type="InterPro" id="IPR009875">
    <property type="entry name" value="PilZ_domain"/>
</dbReference>
<reference evidence="10" key="1">
    <citation type="submission" date="2018-06" db="EMBL/GenBank/DDBJ databases">
        <authorList>
            <person name="Zhirakovskaya E."/>
        </authorList>
    </citation>
    <scope>NUCLEOTIDE SEQUENCE</scope>
</reference>
<comment type="subcellular location">
    <subcellularLocation>
        <location evidence="1">Membrane</location>
        <topology evidence="1">Multi-pass membrane protein</topology>
    </subcellularLocation>
</comment>
<dbReference type="Pfam" id="PF00672">
    <property type="entry name" value="HAMP"/>
    <property type="match status" value="1"/>
</dbReference>
<dbReference type="InterPro" id="IPR004089">
    <property type="entry name" value="MCPsignal_dom"/>
</dbReference>
<dbReference type="GO" id="GO:0007165">
    <property type="term" value="P:signal transduction"/>
    <property type="evidence" value="ECO:0007669"/>
    <property type="project" value="UniProtKB-KW"/>
</dbReference>
<keyword evidence="10" id="KW-0675">Receptor</keyword>
<proteinExistence type="inferred from homology"/>
<feature type="transmembrane region" description="Helical" evidence="7">
    <location>
        <begin position="23"/>
        <end position="43"/>
    </location>
</feature>
<dbReference type="Gene3D" id="2.40.10.220">
    <property type="entry name" value="predicted glycosyltransferase like domains"/>
    <property type="match status" value="1"/>
</dbReference>
<dbReference type="InterPro" id="IPR029095">
    <property type="entry name" value="NarX-like_N"/>
</dbReference>
<evidence type="ECO:0000256" key="7">
    <source>
        <dbReference type="SAM" id="Phobius"/>
    </source>
</evidence>
<dbReference type="SMART" id="SM00304">
    <property type="entry name" value="HAMP"/>
    <property type="match status" value="1"/>
</dbReference>
<dbReference type="Pfam" id="PF00015">
    <property type="entry name" value="MCPsignal"/>
    <property type="match status" value="1"/>
</dbReference>
<comment type="similarity">
    <text evidence="6">Belongs to the methyl-accepting chemotaxis (MCP) protein family.</text>
</comment>
<gene>
    <name evidence="10" type="ORF">MNBD_GAMMA26-57</name>
</gene>
<dbReference type="FunFam" id="1.10.287.950:FF:000001">
    <property type="entry name" value="Methyl-accepting chemotaxis sensory transducer"/>
    <property type="match status" value="1"/>
</dbReference>
<evidence type="ECO:0000256" key="4">
    <source>
        <dbReference type="ARBA" id="ARBA00023136"/>
    </source>
</evidence>
<accession>A0A3B1B036</accession>
<dbReference type="PANTHER" id="PTHR32089">
    <property type="entry name" value="METHYL-ACCEPTING CHEMOTAXIS PROTEIN MCPB"/>
    <property type="match status" value="1"/>
</dbReference>
<evidence type="ECO:0000256" key="3">
    <source>
        <dbReference type="ARBA" id="ARBA00022989"/>
    </source>
</evidence>
<dbReference type="PROSITE" id="PS50111">
    <property type="entry name" value="CHEMOTAXIS_TRANSDUC_2"/>
    <property type="match status" value="1"/>
</dbReference>
<evidence type="ECO:0000313" key="10">
    <source>
        <dbReference type="EMBL" id="VAX11689.1"/>
    </source>
</evidence>
<keyword evidence="5" id="KW-0807">Transducer</keyword>
<sequence length="679" mass="74930">MSTLQSRLAQLTGIGHLAVRHKLMVLTILFVAVISAIEIHISFTLNQQKSDGLVVNIAGRQRMLTQKFTKEFFLASQRAQANNTALDKAQMEQTKRLFDVSLAALHNGGETYLDLGMSKPVTLPGTTIPEVQKQLGDVKLLWHKLQRAVEADISSTTAEEKLFSINQLSVKTLAAMNKAVGMLAAKSDLKVQTMLANQKWIWVAAILVSGLVAWLIANAIVRPLEQIVCITRRISDGDLKKYPVGIQSRDELGVLTQQVDEMRASLTGVICMVQHNSRQMAYSSNQIASISNEISNTSKQEQEGSQQVLQATSSLQQIATTVSEHINLASQTAEKTRKYATEGVAIVHEGIGELGRTVDSVNATAKEMEVLHQATGQISEIITTIHNIAEQTNLLALNAAIEAARAGEQGRGFAVVADEVRNLAGRTAESTTQITQLIQRLTKLVEGSVSSMQQVVEHVHHSEQKAEQTVRAFESMTDGINRTTDCTEQIAQYNQQQMDQLCDLHGKLDNLASVLLISAEKAGSTSFVATDLHQISDQLTDLLGQFETDEIAPEIRSEGEMRDHPRMQHQIKVKIAQGADVSYGQTMDISMTGIYIRCPHQFDDLIPVELQLYIPKDGAKWNESRLNISAKIVRSETEGGVNLYGLNFQSISEDAKEQLQQVFHYFGKPHKYERCRVAA</sequence>
<protein>
    <submittedName>
        <fullName evidence="10">Methyl-accepting chemotaxis protein I (Serine chemoreceptor protein)</fullName>
    </submittedName>
</protein>
<dbReference type="Pfam" id="PF07238">
    <property type="entry name" value="PilZ"/>
    <property type="match status" value="1"/>
</dbReference>
<evidence type="ECO:0000256" key="5">
    <source>
        <dbReference type="ARBA" id="ARBA00023224"/>
    </source>
</evidence>
<evidence type="ECO:0000256" key="2">
    <source>
        <dbReference type="ARBA" id="ARBA00022692"/>
    </source>
</evidence>
<dbReference type="CDD" id="cd06225">
    <property type="entry name" value="HAMP"/>
    <property type="match status" value="1"/>
</dbReference>
<dbReference type="EMBL" id="UOFX01000089">
    <property type="protein sequence ID" value="VAX11689.1"/>
    <property type="molecule type" value="Genomic_DNA"/>
</dbReference>
<keyword evidence="4 7" id="KW-0472">Membrane</keyword>
<keyword evidence="2 7" id="KW-0812">Transmembrane</keyword>
<organism evidence="10">
    <name type="scientific">hydrothermal vent metagenome</name>
    <dbReference type="NCBI Taxonomy" id="652676"/>
    <lineage>
        <taxon>unclassified sequences</taxon>
        <taxon>metagenomes</taxon>
        <taxon>ecological metagenomes</taxon>
    </lineage>
</organism>
<keyword evidence="3 7" id="KW-1133">Transmembrane helix</keyword>
<feature type="domain" description="HAMP" evidence="9">
    <location>
        <begin position="218"/>
        <end position="271"/>
    </location>
</feature>
<dbReference type="Gene3D" id="1.10.287.950">
    <property type="entry name" value="Methyl-accepting chemotaxis protein"/>
    <property type="match status" value="1"/>
</dbReference>
<dbReference type="InterPro" id="IPR003660">
    <property type="entry name" value="HAMP_dom"/>
</dbReference>